<feature type="transmembrane region" description="Helical" evidence="1">
    <location>
        <begin position="40"/>
        <end position="62"/>
    </location>
</feature>
<feature type="transmembrane region" description="Helical" evidence="1">
    <location>
        <begin position="118"/>
        <end position="139"/>
    </location>
</feature>
<keyword evidence="1" id="KW-0472">Membrane</keyword>
<dbReference type="Proteomes" id="UP000483286">
    <property type="component" value="Unassembled WGS sequence"/>
</dbReference>
<keyword evidence="1" id="KW-0812">Transmembrane</keyword>
<keyword evidence="1" id="KW-1133">Transmembrane helix</keyword>
<keyword evidence="3" id="KW-1185">Reference proteome</keyword>
<proteinExistence type="predicted"/>
<feature type="transmembrane region" description="Helical" evidence="1">
    <location>
        <begin position="89"/>
        <end position="106"/>
    </location>
</feature>
<name>A0A7C9M1P6_9DEIO</name>
<protein>
    <submittedName>
        <fullName evidence="2">Uncharacterized protein</fullName>
    </submittedName>
</protein>
<sequence>MESFFLWIKPIIEGFLAGAFLAYLLRLFWKASKPERRRKIEVGIGFAGLIFSTLMFGSHLYLLSSLSGLAVLNGLIGQDLAIQKEALEWGIHIFAFATMISIIVAYRRSKHIQRDLGSIALAIAAGLGTLSGAMVKFYAENNLFDTGRALFFYSLYTMCFWFFVIVSVILILKLEDRSVIPQPVTQLPPQLPELDLAWATPLSSEQGQSVQPGQEA</sequence>
<dbReference type="EMBL" id="WQLB01000009">
    <property type="protein sequence ID" value="MVN86862.1"/>
    <property type="molecule type" value="Genomic_DNA"/>
</dbReference>
<reference evidence="2 3" key="1">
    <citation type="submission" date="2019-12" db="EMBL/GenBank/DDBJ databases">
        <title>Deinococcus sp. HMF7620 Genome sequencing and assembly.</title>
        <authorList>
            <person name="Kang H."/>
            <person name="Kim H."/>
            <person name="Joh K."/>
        </authorList>
    </citation>
    <scope>NUCLEOTIDE SEQUENCE [LARGE SCALE GENOMIC DNA]</scope>
    <source>
        <strain evidence="2 3">HMF7620</strain>
    </source>
</reference>
<dbReference type="AlphaFoldDB" id="A0A7C9M1P6"/>
<accession>A0A7C9M1P6</accession>
<feature type="transmembrane region" description="Helical" evidence="1">
    <location>
        <begin position="6"/>
        <end position="28"/>
    </location>
</feature>
<feature type="transmembrane region" description="Helical" evidence="1">
    <location>
        <begin position="151"/>
        <end position="172"/>
    </location>
</feature>
<comment type="caution">
    <text evidence="2">The sequence shown here is derived from an EMBL/GenBank/DDBJ whole genome shotgun (WGS) entry which is preliminary data.</text>
</comment>
<gene>
    <name evidence="2" type="ORF">GO986_08805</name>
</gene>
<evidence type="ECO:0000256" key="1">
    <source>
        <dbReference type="SAM" id="Phobius"/>
    </source>
</evidence>
<evidence type="ECO:0000313" key="2">
    <source>
        <dbReference type="EMBL" id="MVN86862.1"/>
    </source>
</evidence>
<organism evidence="2 3">
    <name type="scientific">Deinococcus arboris</name>
    <dbReference type="NCBI Taxonomy" id="2682977"/>
    <lineage>
        <taxon>Bacteria</taxon>
        <taxon>Thermotogati</taxon>
        <taxon>Deinococcota</taxon>
        <taxon>Deinococci</taxon>
        <taxon>Deinococcales</taxon>
        <taxon>Deinococcaceae</taxon>
        <taxon>Deinococcus</taxon>
    </lineage>
</organism>
<dbReference type="RefSeq" id="WP_157458913.1">
    <property type="nucleotide sequence ID" value="NZ_WQLB01000009.1"/>
</dbReference>
<evidence type="ECO:0000313" key="3">
    <source>
        <dbReference type="Proteomes" id="UP000483286"/>
    </source>
</evidence>